<dbReference type="PANTHER" id="PTHR43617">
    <property type="entry name" value="L-AMINO ACID N-ACETYLTRANSFERASE"/>
    <property type="match status" value="1"/>
</dbReference>
<dbReference type="EMBL" id="FZNQ01000028">
    <property type="protein sequence ID" value="SNR64963.1"/>
    <property type="molecule type" value="Genomic_DNA"/>
</dbReference>
<dbReference type="InterPro" id="IPR000182">
    <property type="entry name" value="GNAT_dom"/>
</dbReference>
<dbReference type="InterPro" id="IPR050276">
    <property type="entry name" value="MshD_Acetyltransferase"/>
</dbReference>
<feature type="domain" description="N-acetyltransferase" evidence="1">
    <location>
        <begin position="21"/>
        <end position="173"/>
    </location>
</feature>
<dbReference type="Gene3D" id="3.40.630.30">
    <property type="match status" value="1"/>
</dbReference>
<organism evidence="2 3">
    <name type="scientific">Halorubrum vacuolatum</name>
    <name type="common">Natronobacterium vacuolatum</name>
    <dbReference type="NCBI Taxonomy" id="63740"/>
    <lineage>
        <taxon>Archaea</taxon>
        <taxon>Methanobacteriati</taxon>
        <taxon>Methanobacteriota</taxon>
        <taxon>Stenosarchaea group</taxon>
        <taxon>Halobacteria</taxon>
        <taxon>Halobacteriales</taxon>
        <taxon>Haloferacaceae</taxon>
        <taxon>Halorubrum</taxon>
    </lineage>
</organism>
<dbReference type="PROSITE" id="PS51186">
    <property type="entry name" value="GNAT"/>
    <property type="match status" value="1"/>
</dbReference>
<dbReference type="OrthoDB" id="11597at2157"/>
<keyword evidence="2" id="KW-0808">Transferase</keyword>
<dbReference type="CDD" id="cd04301">
    <property type="entry name" value="NAT_SF"/>
    <property type="match status" value="1"/>
</dbReference>
<reference evidence="2 3" key="1">
    <citation type="submission" date="2017-06" db="EMBL/GenBank/DDBJ databases">
        <authorList>
            <person name="Kim H.J."/>
            <person name="Triplett B.A."/>
        </authorList>
    </citation>
    <scope>NUCLEOTIDE SEQUENCE [LARGE SCALE GENOMIC DNA]</scope>
    <source>
        <strain evidence="2 3">DSM 8800</strain>
    </source>
</reference>
<dbReference type="InterPro" id="IPR016181">
    <property type="entry name" value="Acyl_CoA_acyltransferase"/>
</dbReference>
<dbReference type="AlphaFoldDB" id="A0A238Y2S6"/>
<sequence length="173" mass="19644">MNVRRLGGREDTAGIIRVQGLAWREAYADLLPTEIIQQQTVDPSEEEIRQWHDWLRENRDGILVAVDDEEAVRGFADFRWGDAETKEFVGDEEAGLKAIYVHPDYWGSGIGTALLERGMESLPDDVDAVRLEMLSGNEVGHQFYQARGFERTDTTTHEIGGTQYPTDIYTIKI</sequence>
<dbReference type="GO" id="GO:0016747">
    <property type="term" value="F:acyltransferase activity, transferring groups other than amino-acyl groups"/>
    <property type="evidence" value="ECO:0007669"/>
    <property type="project" value="InterPro"/>
</dbReference>
<dbReference type="RefSeq" id="WP_089385889.1">
    <property type="nucleotide sequence ID" value="NZ_FZNQ01000028.1"/>
</dbReference>
<protein>
    <submittedName>
        <fullName evidence="2">Acetyltransferase (GNAT) family protein</fullName>
    </submittedName>
</protein>
<accession>A0A238Y2S6</accession>
<dbReference type="Pfam" id="PF00583">
    <property type="entry name" value="Acetyltransf_1"/>
    <property type="match status" value="1"/>
</dbReference>
<evidence type="ECO:0000313" key="3">
    <source>
        <dbReference type="Proteomes" id="UP000198397"/>
    </source>
</evidence>
<keyword evidence="3" id="KW-1185">Reference proteome</keyword>
<dbReference type="PANTHER" id="PTHR43617:SF34">
    <property type="entry name" value="PUTATIVE-RELATED"/>
    <property type="match status" value="1"/>
</dbReference>
<evidence type="ECO:0000313" key="2">
    <source>
        <dbReference type="EMBL" id="SNR64963.1"/>
    </source>
</evidence>
<dbReference type="SUPFAM" id="SSF55729">
    <property type="entry name" value="Acyl-CoA N-acyltransferases (Nat)"/>
    <property type="match status" value="1"/>
</dbReference>
<proteinExistence type="predicted"/>
<gene>
    <name evidence="2" type="ORF">SAMN06264855_1283</name>
</gene>
<evidence type="ECO:0000259" key="1">
    <source>
        <dbReference type="PROSITE" id="PS51186"/>
    </source>
</evidence>
<dbReference type="Proteomes" id="UP000198397">
    <property type="component" value="Unassembled WGS sequence"/>
</dbReference>
<name>A0A238Y2S6_HALVU</name>